<keyword evidence="1" id="KW-0472">Membrane</keyword>
<keyword evidence="3" id="KW-1185">Reference proteome</keyword>
<reference evidence="2 3" key="1">
    <citation type="submission" date="2024-10" db="EMBL/GenBank/DDBJ databases">
        <title>The Natural Products Discovery Center: Release of the First 8490 Sequenced Strains for Exploring Actinobacteria Biosynthetic Diversity.</title>
        <authorList>
            <person name="Kalkreuter E."/>
            <person name="Kautsar S.A."/>
            <person name="Yang D."/>
            <person name="Bader C.D."/>
            <person name="Teijaro C.N."/>
            <person name="Fluegel L."/>
            <person name="Davis C.M."/>
            <person name="Simpson J.R."/>
            <person name="Lauterbach L."/>
            <person name="Steele A.D."/>
            <person name="Gui C."/>
            <person name="Meng S."/>
            <person name="Li G."/>
            <person name="Viehrig K."/>
            <person name="Ye F."/>
            <person name="Su P."/>
            <person name="Kiefer A.F."/>
            <person name="Nichols A."/>
            <person name="Cepeda A.J."/>
            <person name="Yan W."/>
            <person name="Fan B."/>
            <person name="Jiang Y."/>
            <person name="Adhikari A."/>
            <person name="Zheng C.-J."/>
            <person name="Schuster L."/>
            <person name="Cowan T.M."/>
            <person name="Smanski M.J."/>
            <person name="Chevrette M.G."/>
            <person name="De Carvalho L.P.S."/>
            <person name="Shen B."/>
        </authorList>
    </citation>
    <scope>NUCLEOTIDE SEQUENCE [LARGE SCALE GENOMIC DNA]</scope>
    <source>
        <strain evidence="2 3">NPDC019481</strain>
    </source>
</reference>
<accession>A0ABW7XMI7</accession>
<comment type="caution">
    <text evidence="2">The sequence shown here is derived from an EMBL/GenBank/DDBJ whole genome shotgun (WGS) entry which is preliminary data.</text>
</comment>
<sequence length="246" mass="24845">MGANLAAGVGATAGAGPAAGAGPRRRRLLIGPETYELVFGTVYTGLMTNLLLAVACLPLVVLLVATDLASTWPLAALTAPLLGPALIAAFSVFAAFSADGSTTVVRTFAGAWRRHLRRGLALGALAAGAVVVAVVDVAFFWGRTAGAVAIPVLVTLAVVAVLTGLLALAAVPEMPDARLRDVLLAALVLGVRRWYLSAGALVVLGLLVSVVAARPAVGLGFAAAPLLFAVWGVCRFVLRPAAARPA</sequence>
<keyword evidence="1" id="KW-0812">Transmembrane</keyword>
<feature type="transmembrane region" description="Helical" evidence="1">
    <location>
        <begin position="119"/>
        <end position="142"/>
    </location>
</feature>
<name>A0ABW7XMI7_9MICO</name>
<evidence type="ECO:0000313" key="2">
    <source>
        <dbReference type="EMBL" id="MFI2488464.1"/>
    </source>
</evidence>
<organism evidence="2 3">
    <name type="scientific">Promicromonospora kroppenstedtii</name>
    <dbReference type="NCBI Taxonomy" id="440482"/>
    <lineage>
        <taxon>Bacteria</taxon>
        <taxon>Bacillati</taxon>
        <taxon>Actinomycetota</taxon>
        <taxon>Actinomycetes</taxon>
        <taxon>Micrococcales</taxon>
        <taxon>Promicromonosporaceae</taxon>
        <taxon>Promicromonospora</taxon>
    </lineage>
</organism>
<dbReference type="EMBL" id="JBIRYI010000009">
    <property type="protein sequence ID" value="MFI2488464.1"/>
    <property type="molecule type" value="Genomic_DNA"/>
</dbReference>
<gene>
    <name evidence="2" type="ORF">ACH47X_16240</name>
</gene>
<proteinExistence type="predicted"/>
<dbReference type="Proteomes" id="UP001611580">
    <property type="component" value="Unassembled WGS sequence"/>
</dbReference>
<feature type="transmembrane region" description="Helical" evidence="1">
    <location>
        <begin position="148"/>
        <end position="172"/>
    </location>
</feature>
<feature type="transmembrane region" description="Helical" evidence="1">
    <location>
        <begin position="77"/>
        <end position="98"/>
    </location>
</feature>
<keyword evidence="1" id="KW-1133">Transmembrane helix</keyword>
<protein>
    <submittedName>
        <fullName evidence="2">Ferredoxin-NADPH reductase</fullName>
    </submittedName>
</protein>
<evidence type="ECO:0000313" key="3">
    <source>
        <dbReference type="Proteomes" id="UP001611580"/>
    </source>
</evidence>
<feature type="transmembrane region" description="Helical" evidence="1">
    <location>
        <begin position="219"/>
        <end position="238"/>
    </location>
</feature>
<evidence type="ECO:0000256" key="1">
    <source>
        <dbReference type="SAM" id="Phobius"/>
    </source>
</evidence>
<dbReference type="RefSeq" id="WP_397405615.1">
    <property type="nucleotide sequence ID" value="NZ_JBIRYI010000009.1"/>
</dbReference>
<feature type="transmembrane region" description="Helical" evidence="1">
    <location>
        <begin position="193"/>
        <end position="213"/>
    </location>
</feature>
<feature type="transmembrane region" description="Helical" evidence="1">
    <location>
        <begin position="34"/>
        <end position="65"/>
    </location>
</feature>